<evidence type="ECO:0000313" key="9">
    <source>
        <dbReference type="Proteomes" id="UP000179920"/>
    </source>
</evidence>
<feature type="compositionally biased region" description="Basic and acidic residues" evidence="5">
    <location>
        <begin position="1334"/>
        <end position="1344"/>
    </location>
</feature>
<dbReference type="SMART" id="SM00487">
    <property type="entry name" value="DEXDc"/>
    <property type="match status" value="1"/>
</dbReference>
<dbReference type="PROSITE" id="PS51194">
    <property type="entry name" value="HELICASE_CTER"/>
    <property type="match status" value="1"/>
</dbReference>
<dbReference type="Gene3D" id="3.40.50.300">
    <property type="entry name" value="P-loop containing nucleotide triphosphate hydrolases"/>
    <property type="match status" value="1"/>
</dbReference>
<dbReference type="GO" id="GO:0016787">
    <property type="term" value="F:hydrolase activity"/>
    <property type="evidence" value="ECO:0007669"/>
    <property type="project" value="UniProtKB-KW"/>
</dbReference>
<accession>A0A1K0GZ24</accession>
<protein>
    <submittedName>
        <fullName evidence="8">Related to RAD16-nucleotide excision repair protein</fullName>
    </submittedName>
</protein>
<keyword evidence="3" id="KW-0378">Hydrolase</keyword>
<reference evidence="9" key="1">
    <citation type="submission" date="2016-04" db="EMBL/GenBank/DDBJ databases">
        <authorList>
            <person name="Guldener U."/>
            <person name="Guldener U."/>
        </authorList>
    </citation>
    <scope>NUCLEOTIDE SEQUENCE [LARGE SCALE GENOMIC DNA]</scope>
    <source>
        <strain evidence="9">UB2112</strain>
    </source>
</reference>
<sequence>MSDHGNSSDTLEEIDDPSELLSKPLEPVPLVRLSSIDQPPASPPKKRQLPPGFGTGASSGSSSSTSRPTVWQPPRQHAQAAVPAASNPATLAGNGLIIGGSGARVPTQFLDANGGFSRQAPPTAASSASSVHVPTPSMPGAFPLAAASAVAPTPQQSSAPRPSRVETTIDLTFDSDEEDDKDKPVISRSNGNAIASGSSMPSTAHTAQALVNGGSAPKAEHAASSSSPGPSAPIEIDDDDDEPVIVGLKRPAPEEIEIDHVKSNAIVCAGLIHAVVLCIYGLPPALTYAGNAGQEPPQDPNFTRENWPNASRFWTEQGYRPVMLHLPDPNSLPPSSRTLPGGWSYIAMPPQRADINVSVLVPPLARYPHLPREQAFAQGPYVEQTFGSLAEKYVTPMEPLLRSNKIRCEARCRLVPIGRAQNFLQYLEILVFACRPDLPLISERLASQGIQLEHPPSYHPEDYPTQPQYMNPHNPPAGGMRNDHMLNTYNGIYRGAGMGTSVQNREMTEKEKKAQVDAIYTSIRSGEELAAVEPTELISTRLLQHQKQALGFLLNRERDRRWSELLVERKEDQKKEEGCDSSSAPKEPKFELVKTEGKSKASTSSSASEKGKAKDKVQEEVDEDSISLWKVRKGMNGKVRAWRNLITNRETMAQPRICRGSILADDMGLGKTITTLALIAHTLREAKAFGASKVPREAGVDLAEEMQANGVSDEEGASKAKVESFSNGKGKGKAGAKRRSSESSFDDDMNFDDKFDLSDLSDDDVTPPISLALHNAPPAAKNTTANGKKKKAKEKTDPEIVRRKHLERRTRATLIVCPLSVISNWEEQIKEHWARKKRPSVYIYHGPSRSNSVKWIANHDIVLTTYSTLGSEFSNQSTWVTDDVRDPKKGKKGGSSDDEHAVDDDDEVFMVNENGIPIADQTGGGKTDKNNGKKRKRKAAKESLNPLQHIEWFRVVLDEAHIIKGAGTWQSKAVCNLSAQRRLCLTGTPIQNTINDLFALVKFLRLEPFTDRAIWNEFCGHKQSHGLKSKGKDDEPIDPANLGHVQILMKFLALRRQKTTKTADGKQLLTLPPKLSKTEYLDFEETEKARYQALHNRYREEFEEMMAGDTVNNNYATILHEILNLRMTCDHPSMVDAGKDAKRMSAGADLSEAIKQDGLSRERAAILFILFRDSEMAYCSECQSDLSMSADRGGAGNDAQELVDALDDVAGEARNGKRKRTRIEPGMASIASSTIMSRDGLETPREGAARPVVTRCQHMFCSSCFHRLIGFPWPNVTAPDVGNCPTCSYSLNLAMDAIELDPTDFVGINDDQAERVADGDQDFIDPNDDEDADDNKFKINKYDDEGVDEPESDFDWGSGDEDSKIKTPRRKAPRNNGSGSTEIRGDISLEGRKDLSTKIRALITDLLPFSKCNPHSALYDPTAPRLVHIEPSTSEDPEVRKVEDPVVVIQKPPAAITKSGLLGKLDQAMDALDSYDPVKSVVFSQWTKMLDRIQKSLKITGIRVARLDGTMKRSDRSAALESFKNNPTIEVLLVSLRAGGTGLNLVSACRAYLMDPYWNPAVENQGLDRVHRMGQTRPVITTKYIMRHSIEENMLRLQKRKMMLAEKVGSKRQIGAGARREERREDLRVLFGTSNGGVESVEKRSSV</sequence>
<feature type="compositionally biased region" description="Basic and acidic residues" evidence="5">
    <location>
        <begin position="586"/>
        <end position="599"/>
    </location>
</feature>
<feature type="region of interest" description="Disordered" evidence="5">
    <location>
        <begin position="881"/>
        <end position="903"/>
    </location>
</feature>
<feature type="region of interest" description="Disordered" evidence="5">
    <location>
        <begin position="916"/>
        <end position="942"/>
    </location>
</feature>
<dbReference type="Gene3D" id="3.30.40.10">
    <property type="entry name" value="Zinc/RING finger domain, C3HC4 (zinc finger)"/>
    <property type="match status" value="1"/>
</dbReference>
<proteinExistence type="inferred from homology"/>
<dbReference type="GO" id="GO:0008094">
    <property type="term" value="F:ATP-dependent activity, acting on DNA"/>
    <property type="evidence" value="ECO:0007669"/>
    <property type="project" value="TreeGrafter"/>
</dbReference>
<evidence type="ECO:0000256" key="3">
    <source>
        <dbReference type="ARBA" id="ARBA00022801"/>
    </source>
</evidence>
<feature type="domain" description="Helicase ATP-binding" evidence="6">
    <location>
        <begin position="813"/>
        <end position="1007"/>
    </location>
</feature>
<dbReference type="EMBL" id="LT558117">
    <property type="protein sequence ID" value="SAM60885.1"/>
    <property type="molecule type" value="Genomic_DNA"/>
</dbReference>
<dbReference type="SUPFAM" id="SSF52540">
    <property type="entry name" value="P-loop containing nucleoside triphosphate hydrolases"/>
    <property type="match status" value="2"/>
</dbReference>
<feature type="compositionally biased region" description="Low complexity" evidence="5">
    <location>
        <begin position="222"/>
        <end position="234"/>
    </location>
</feature>
<dbReference type="GO" id="GO:0005634">
    <property type="term" value="C:nucleus"/>
    <property type="evidence" value="ECO:0007669"/>
    <property type="project" value="TreeGrafter"/>
</dbReference>
<dbReference type="InterPro" id="IPR000330">
    <property type="entry name" value="SNF2_N"/>
</dbReference>
<dbReference type="InterPro" id="IPR038718">
    <property type="entry name" value="SNF2-like_sf"/>
</dbReference>
<dbReference type="OrthoDB" id="448448at2759"/>
<organism evidence="8 9">
    <name type="scientific">Ustilago bromivora</name>
    <dbReference type="NCBI Taxonomy" id="307758"/>
    <lineage>
        <taxon>Eukaryota</taxon>
        <taxon>Fungi</taxon>
        <taxon>Dikarya</taxon>
        <taxon>Basidiomycota</taxon>
        <taxon>Ustilaginomycotina</taxon>
        <taxon>Ustilaginomycetes</taxon>
        <taxon>Ustilaginales</taxon>
        <taxon>Ustilaginaceae</taxon>
        <taxon>Ustilago</taxon>
    </lineage>
</organism>
<evidence type="ECO:0000256" key="5">
    <source>
        <dbReference type="SAM" id="MobiDB-lite"/>
    </source>
</evidence>
<feature type="compositionally biased region" description="Acidic residues" evidence="5">
    <location>
        <begin position="1319"/>
        <end position="1333"/>
    </location>
</feature>
<dbReference type="GO" id="GO:0006281">
    <property type="term" value="P:DNA repair"/>
    <property type="evidence" value="ECO:0007669"/>
    <property type="project" value="TreeGrafter"/>
</dbReference>
<dbReference type="InterPro" id="IPR050628">
    <property type="entry name" value="SNF2_RAD54_helicase_TF"/>
</dbReference>
<dbReference type="InterPro" id="IPR049730">
    <property type="entry name" value="SNF2/RAD54-like_C"/>
</dbReference>
<dbReference type="InterPro" id="IPR027417">
    <property type="entry name" value="P-loop_NTPase"/>
</dbReference>
<keyword evidence="4" id="KW-0067">ATP-binding</keyword>
<dbReference type="InterPro" id="IPR001650">
    <property type="entry name" value="Helicase_C-like"/>
</dbReference>
<name>A0A1K0GZ24_9BASI</name>
<dbReference type="PANTHER" id="PTHR45626:SF52">
    <property type="entry name" value="SINGLE-STRANDED DNA-DEPENDENT ATPASE (EUROFUNG)"/>
    <property type="match status" value="1"/>
</dbReference>
<evidence type="ECO:0000313" key="8">
    <source>
        <dbReference type="EMBL" id="SAM60885.1"/>
    </source>
</evidence>
<keyword evidence="2" id="KW-0547">Nucleotide-binding</keyword>
<gene>
    <name evidence="8" type="ORF">UBRO_00877</name>
</gene>
<evidence type="ECO:0000256" key="1">
    <source>
        <dbReference type="ARBA" id="ARBA00007025"/>
    </source>
</evidence>
<comment type="similarity">
    <text evidence="1">Belongs to the SNF2/RAD54 helicase family.</text>
</comment>
<feature type="region of interest" description="Disordered" evidence="5">
    <location>
        <begin position="766"/>
        <end position="797"/>
    </location>
</feature>
<dbReference type="PANTHER" id="PTHR45626">
    <property type="entry name" value="TRANSCRIPTION TERMINATION FACTOR 2-RELATED"/>
    <property type="match status" value="1"/>
</dbReference>
<dbReference type="PROSITE" id="PS51192">
    <property type="entry name" value="HELICASE_ATP_BIND_1"/>
    <property type="match status" value="1"/>
</dbReference>
<dbReference type="InterPro" id="IPR014001">
    <property type="entry name" value="Helicase_ATP-bd"/>
</dbReference>
<feature type="region of interest" description="Disordered" evidence="5">
    <location>
        <begin position="569"/>
        <end position="619"/>
    </location>
</feature>
<feature type="compositionally biased region" description="Low complexity" evidence="5">
    <location>
        <begin position="146"/>
        <end position="160"/>
    </location>
</feature>
<feature type="compositionally biased region" description="Acidic residues" evidence="5">
    <location>
        <begin position="1345"/>
        <end position="1360"/>
    </location>
</feature>
<feature type="domain" description="Helicase C-terminal" evidence="7">
    <location>
        <begin position="1464"/>
        <end position="1628"/>
    </location>
</feature>
<dbReference type="SMART" id="SM00490">
    <property type="entry name" value="HELICc"/>
    <property type="match status" value="1"/>
</dbReference>
<dbReference type="Gene3D" id="3.40.50.10810">
    <property type="entry name" value="Tandem AAA-ATPase domain"/>
    <property type="match status" value="3"/>
</dbReference>
<dbReference type="Proteomes" id="UP000179920">
    <property type="component" value="Chromosome I"/>
</dbReference>
<feature type="compositionally biased region" description="Basic and acidic residues" evidence="5">
    <location>
        <begin position="569"/>
        <end position="578"/>
    </location>
</feature>
<evidence type="ECO:0000259" key="7">
    <source>
        <dbReference type="PROSITE" id="PS51194"/>
    </source>
</evidence>
<feature type="compositionally biased region" description="Basic and acidic residues" evidence="5">
    <location>
        <begin position="609"/>
        <end position="619"/>
    </location>
</feature>
<feature type="compositionally biased region" description="Low complexity" evidence="5">
    <location>
        <begin position="56"/>
        <end position="92"/>
    </location>
</feature>
<feature type="region of interest" description="Disordered" evidence="5">
    <location>
        <begin position="1"/>
        <end position="133"/>
    </location>
</feature>
<dbReference type="Pfam" id="PF00176">
    <property type="entry name" value="SNF2-rel_dom"/>
    <property type="match status" value="1"/>
</dbReference>
<dbReference type="CDD" id="cd18008">
    <property type="entry name" value="DEXDc_SHPRH-like"/>
    <property type="match status" value="1"/>
</dbReference>
<feature type="compositionally biased region" description="Polar residues" evidence="5">
    <location>
        <begin position="187"/>
        <end position="206"/>
    </location>
</feature>
<feature type="region of interest" description="Disordered" evidence="5">
    <location>
        <begin position="146"/>
        <end position="239"/>
    </location>
</feature>
<evidence type="ECO:0000256" key="2">
    <source>
        <dbReference type="ARBA" id="ARBA00022741"/>
    </source>
</evidence>
<feature type="region of interest" description="Disordered" evidence="5">
    <location>
        <begin position="1314"/>
        <end position="1385"/>
    </location>
</feature>
<feature type="region of interest" description="Disordered" evidence="5">
    <location>
        <begin position="709"/>
        <end position="745"/>
    </location>
</feature>
<dbReference type="CDD" id="cd18793">
    <property type="entry name" value="SF2_C_SNF"/>
    <property type="match status" value="1"/>
</dbReference>
<dbReference type="SUPFAM" id="SSF57850">
    <property type="entry name" value="RING/U-box"/>
    <property type="match status" value="1"/>
</dbReference>
<feature type="compositionally biased region" description="Low complexity" evidence="5">
    <location>
        <begin position="120"/>
        <end position="133"/>
    </location>
</feature>
<dbReference type="GO" id="GO:0005524">
    <property type="term" value="F:ATP binding"/>
    <property type="evidence" value="ECO:0007669"/>
    <property type="project" value="UniProtKB-KW"/>
</dbReference>
<dbReference type="Pfam" id="PF00271">
    <property type="entry name" value="Helicase_C"/>
    <property type="match status" value="1"/>
</dbReference>
<evidence type="ECO:0000259" key="6">
    <source>
        <dbReference type="PROSITE" id="PS51192"/>
    </source>
</evidence>
<dbReference type="InterPro" id="IPR013083">
    <property type="entry name" value="Znf_RING/FYVE/PHD"/>
</dbReference>
<evidence type="ECO:0000256" key="4">
    <source>
        <dbReference type="ARBA" id="ARBA00022840"/>
    </source>
</evidence>
<feature type="compositionally biased region" description="Low complexity" evidence="5">
    <location>
        <begin position="775"/>
        <end position="786"/>
    </location>
</feature>